<dbReference type="KEGG" id="dfa:DFA_00915"/>
<evidence type="ECO:0000313" key="1">
    <source>
        <dbReference type="EMBL" id="EGG21043.1"/>
    </source>
</evidence>
<dbReference type="Proteomes" id="UP000007797">
    <property type="component" value="Unassembled WGS sequence"/>
</dbReference>
<name>F4PUH1_CACFS</name>
<sequence length="263" mass="30145">MGAPPLIVNAVMSMLADSSVRVRVGDSLSEPFHTVRGTKQGDPISPTLFALIAEPLARSIINDGRIQANQKNHVQETIDQGGLNLWDLNARFRAQKAWMFERFLHEVKNDRVAKVSFAQSWMDQLNQDKPNDFVRLCRSEWEKLTQPYDVSREAVPKPAMEPDKRGRLPLKQVYLQRLTIANEKWNVYDPTPGQKILATDDRVYPMNALAALSIIVLPKGRDLVWKTSNNPKQSNMLDTIQKKIHDQRPYNMYHRHGQPPRTN</sequence>
<dbReference type="GeneID" id="14872917"/>
<reference evidence="2" key="1">
    <citation type="journal article" date="2011" name="Genome Res.">
        <title>Phylogeny-wide analysis of social amoeba genomes highlights ancient origins for complex intercellular communication.</title>
        <authorList>
            <person name="Heidel A.J."/>
            <person name="Lawal H.M."/>
            <person name="Felder M."/>
            <person name="Schilde C."/>
            <person name="Helps N.R."/>
            <person name="Tunggal B."/>
            <person name="Rivero F."/>
            <person name="John U."/>
            <person name="Schleicher M."/>
            <person name="Eichinger L."/>
            <person name="Platzer M."/>
            <person name="Noegel A.A."/>
            <person name="Schaap P."/>
            <person name="Gloeckner G."/>
        </authorList>
    </citation>
    <scope>NUCLEOTIDE SEQUENCE [LARGE SCALE GENOMIC DNA]</scope>
    <source>
        <strain evidence="2">SH3</strain>
    </source>
</reference>
<protein>
    <submittedName>
        <fullName evidence="1">Group-specific antigen</fullName>
    </submittedName>
</protein>
<dbReference type="PANTHER" id="PTHR31635">
    <property type="entry name" value="REVERSE TRANSCRIPTASE DOMAIN-CONTAINING PROTEIN-RELATED"/>
    <property type="match status" value="1"/>
</dbReference>
<accession>F4PUH1</accession>
<dbReference type="AlphaFoldDB" id="F4PUH1"/>
<proteinExistence type="predicted"/>
<keyword evidence="2" id="KW-1185">Reference proteome</keyword>
<dbReference type="RefSeq" id="XP_004358893.1">
    <property type="nucleotide sequence ID" value="XM_004358836.1"/>
</dbReference>
<dbReference type="OrthoDB" id="19433at2759"/>
<evidence type="ECO:0000313" key="2">
    <source>
        <dbReference type="Proteomes" id="UP000007797"/>
    </source>
</evidence>
<organism evidence="1 2">
    <name type="scientific">Cavenderia fasciculata</name>
    <name type="common">Slime mold</name>
    <name type="synonym">Dictyostelium fasciculatum</name>
    <dbReference type="NCBI Taxonomy" id="261658"/>
    <lineage>
        <taxon>Eukaryota</taxon>
        <taxon>Amoebozoa</taxon>
        <taxon>Evosea</taxon>
        <taxon>Eumycetozoa</taxon>
        <taxon>Dictyostelia</taxon>
        <taxon>Acytosteliales</taxon>
        <taxon>Cavenderiaceae</taxon>
        <taxon>Cavenderia</taxon>
    </lineage>
</organism>
<gene>
    <name evidence="1" type="ORF">DFA_00915</name>
</gene>
<dbReference type="EMBL" id="GL883010">
    <property type="protein sequence ID" value="EGG21043.1"/>
    <property type="molecule type" value="Genomic_DNA"/>
</dbReference>
<dbReference type="PANTHER" id="PTHR31635:SF196">
    <property type="entry name" value="REVERSE TRANSCRIPTASE DOMAIN-CONTAINING PROTEIN-RELATED"/>
    <property type="match status" value="1"/>
</dbReference>